<feature type="domain" description="Nudix hydrolase" evidence="1">
    <location>
        <begin position="26"/>
        <end position="182"/>
    </location>
</feature>
<dbReference type="Proteomes" id="UP000003835">
    <property type="component" value="Unassembled WGS sequence"/>
</dbReference>
<dbReference type="AlphaFoldDB" id="B4VY84"/>
<dbReference type="EMBL" id="DS989859">
    <property type="protein sequence ID" value="EDX73142.1"/>
    <property type="molecule type" value="Genomic_DNA"/>
</dbReference>
<dbReference type="InterPro" id="IPR015797">
    <property type="entry name" value="NUDIX_hydrolase-like_dom_sf"/>
</dbReference>
<evidence type="ECO:0000313" key="3">
    <source>
        <dbReference type="Proteomes" id="UP000003835"/>
    </source>
</evidence>
<keyword evidence="3" id="KW-1185">Reference proteome</keyword>
<gene>
    <name evidence="2" type="ORF">MC7420_4389</name>
</gene>
<dbReference type="eggNOG" id="ENOG5034746">
    <property type="taxonomic scope" value="Bacteria"/>
</dbReference>
<protein>
    <recommendedName>
        <fullName evidence="1">Nudix hydrolase domain-containing protein</fullName>
    </recommendedName>
</protein>
<evidence type="ECO:0000259" key="1">
    <source>
        <dbReference type="PROSITE" id="PS51462"/>
    </source>
</evidence>
<organism evidence="2 3">
    <name type="scientific">Coleofasciculus chthonoplastes PCC 7420</name>
    <dbReference type="NCBI Taxonomy" id="118168"/>
    <lineage>
        <taxon>Bacteria</taxon>
        <taxon>Bacillati</taxon>
        <taxon>Cyanobacteriota</taxon>
        <taxon>Cyanophyceae</taxon>
        <taxon>Coleofasciculales</taxon>
        <taxon>Coleofasciculaceae</taxon>
        <taxon>Coleofasciculus</taxon>
    </lineage>
</organism>
<evidence type="ECO:0000313" key="2">
    <source>
        <dbReference type="EMBL" id="EDX73142.1"/>
    </source>
</evidence>
<accession>B4VY84</accession>
<reference evidence="2 3" key="1">
    <citation type="submission" date="2008-07" db="EMBL/GenBank/DDBJ databases">
        <authorList>
            <person name="Tandeau de Marsac N."/>
            <person name="Ferriera S."/>
            <person name="Johnson J."/>
            <person name="Kravitz S."/>
            <person name="Beeson K."/>
            <person name="Sutton G."/>
            <person name="Rogers Y.-H."/>
            <person name="Friedman R."/>
            <person name="Frazier M."/>
            <person name="Venter J.C."/>
        </authorList>
    </citation>
    <scope>NUCLEOTIDE SEQUENCE [LARGE SCALE GENOMIC DNA]</scope>
    <source>
        <strain evidence="2 3">PCC 7420</strain>
    </source>
</reference>
<dbReference type="OrthoDB" id="266620at2"/>
<dbReference type="Gene3D" id="3.90.79.10">
    <property type="entry name" value="Nucleoside Triphosphate Pyrophosphohydrolase"/>
    <property type="match status" value="1"/>
</dbReference>
<dbReference type="Pfam" id="PF00293">
    <property type="entry name" value="NUDIX"/>
    <property type="match status" value="1"/>
</dbReference>
<dbReference type="PROSITE" id="PS51462">
    <property type="entry name" value="NUDIX"/>
    <property type="match status" value="1"/>
</dbReference>
<dbReference type="RefSeq" id="WP_006103592.1">
    <property type="nucleotide sequence ID" value="NZ_DS989859.1"/>
</dbReference>
<sequence>MNLELDWLRLGYKWIFNQKYRLHLTGFRPEVICFIQSTDPEKKYLLVQPLQDQSIWMPPQEGMHLEDSPKTASMRCLKTELGLSELQIQFRRSIWVGKRLFPEYRRDERDLMYSVRGWVDKNRMIGKAYFAALIIADSKAIIQPNSAEIHQYQWMNTRELLQQIKTNPPDKQKILRQAWIKLVVRGC</sequence>
<dbReference type="SUPFAM" id="SSF55811">
    <property type="entry name" value="Nudix"/>
    <property type="match status" value="1"/>
</dbReference>
<dbReference type="HOGENOM" id="CLU_1523979_0_0_3"/>
<name>B4VY84_9CYAN</name>
<proteinExistence type="predicted"/>
<dbReference type="InterPro" id="IPR000086">
    <property type="entry name" value="NUDIX_hydrolase_dom"/>
</dbReference>